<protein>
    <submittedName>
        <fullName evidence="2">Phosphoribosyl-dephospho-CoA transferase</fullName>
    </submittedName>
</protein>
<comment type="caution">
    <text evidence="2">The sequence shown here is derived from an EMBL/GenBank/DDBJ whole genome shotgun (WGS) entry which is preliminary data.</text>
</comment>
<dbReference type="AlphaFoldDB" id="K6WXW4"/>
<name>K6WXW4_9ACTN</name>
<keyword evidence="2" id="KW-0808">Transferase</keyword>
<evidence type="ECO:0000259" key="1">
    <source>
        <dbReference type="Pfam" id="PF10620"/>
    </source>
</evidence>
<dbReference type="Proteomes" id="UP000035058">
    <property type="component" value="Unassembled WGS sequence"/>
</dbReference>
<dbReference type="CDD" id="cd05403">
    <property type="entry name" value="NT_KNTase_like"/>
    <property type="match status" value="1"/>
</dbReference>
<sequence length="139" mass="14702">MYSQPDDVHTLVTPESLTCSISTRSVAAIHALRLARPLLDATGLGWGPTGSVGFELATGKPTATPDSDLDLLIRADDLRNELPLLTSLHHQLRALPARVDCLVETASGALALAELADSRTDLLLRTPGGPCLVARSRLS</sequence>
<evidence type="ECO:0000313" key="2">
    <source>
        <dbReference type="EMBL" id="GAB98666.1"/>
    </source>
</evidence>
<accession>K6WXW4</accession>
<proteinExistence type="predicted"/>
<evidence type="ECO:0000313" key="3">
    <source>
        <dbReference type="Proteomes" id="UP000035058"/>
    </source>
</evidence>
<dbReference type="GO" id="GO:0016740">
    <property type="term" value="F:transferase activity"/>
    <property type="evidence" value="ECO:0007669"/>
    <property type="project" value="UniProtKB-KW"/>
</dbReference>
<dbReference type="InterPro" id="IPR049180">
    <property type="entry name" value="MdcG_C"/>
</dbReference>
<feature type="domain" description="Phosphoribosyl-dephospho-CoA transferase MdcG C-terminal" evidence="1">
    <location>
        <begin position="21"/>
        <end position="135"/>
    </location>
</feature>
<gene>
    <name evidence="2" type="primary">mdcG</name>
    <name evidence="2" type="ORF">GONAM_02_01890</name>
</gene>
<reference evidence="2 3" key="1">
    <citation type="submission" date="2012-08" db="EMBL/GenBank/DDBJ databases">
        <title>Whole genome shotgun sequence of Gordonia namibiensis NBRC 108229.</title>
        <authorList>
            <person name="Isaki-Nakamura S."/>
            <person name="Hosoyama A."/>
            <person name="Tsuchikane K."/>
            <person name="Katsumata H."/>
            <person name="Baba S."/>
            <person name="Yamazaki S."/>
            <person name="Fujita N."/>
        </authorList>
    </citation>
    <scope>NUCLEOTIDE SEQUENCE [LARGE SCALE GENOMIC DNA]</scope>
    <source>
        <strain evidence="2 3">NBRC 108229</strain>
    </source>
</reference>
<dbReference type="Pfam" id="PF10620">
    <property type="entry name" value="MdcG"/>
    <property type="match status" value="1"/>
</dbReference>
<dbReference type="InterPro" id="IPR043519">
    <property type="entry name" value="NT_sf"/>
</dbReference>
<keyword evidence="3" id="KW-1185">Reference proteome</keyword>
<dbReference type="SUPFAM" id="SSF81301">
    <property type="entry name" value="Nucleotidyltransferase"/>
    <property type="match status" value="1"/>
</dbReference>
<dbReference type="EMBL" id="BAHE01000002">
    <property type="protein sequence ID" value="GAB98666.1"/>
    <property type="molecule type" value="Genomic_DNA"/>
</dbReference>
<organism evidence="2 3">
    <name type="scientific">Gordonia namibiensis NBRC 108229</name>
    <dbReference type="NCBI Taxonomy" id="1208314"/>
    <lineage>
        <taxon>Bacteria</taxon>
        <taxon>Bacillati</taxon>
        <taxon>Actinomycetota</taxon>
        <taxon>Actinomycetes</taxon>
        <taxon>Mycobacteriales</taxon>
        <taxon>Gordoniaceae</taxon>
        <taxon>Gordonia</taxon>
    </lineage>
</organism>